<dbReference type="RefSeq" id="WP_087416514.1">
    <property type="nucleotide sequence ID" value="NZ_JACJLV010000049.1"/>
</dbReference>
<feature type="coiled-coil region" evidence="1">
    <location>
        <begin position="4"/>
        <end position="38"/>
    </location>
</feature>
<dbReference type="AlphaFoldDB" id="A0A939BCH9"/>
<sequence>MDIVNDLIRRRAACEQEIAEQERKIQEYERAYESLRRFDGAVDTAQSNFHNVNTVKLNRTSELSSITSRCRTAQLYLEGSQRTLNGFGAKIVGAAFTGLDVMIRLKLAEYRLKIQNCENRISSLERSIDSINSMIDTAREEQERAAREAQQ</sequence>
<evidence type="ECO:0000313" key="3">
    <source>
        <dbReference type="Proteomes" id="UP000713880"/>
    </source>
</evidence>
<keyword evidence="1" id="KW-0175">Coiled coil</keyword>
<keyword evidence="3" id="KW-1185">Reference proteome</keyword>
<evidence type="ECO:0008006" key="4">
    <source>
        <dbReference type="Google" id="ProtNLM"/>
    </source>
</evidence>
<dbReference type="Proteomes" id="UP000713880">
    <property type="component" value="Unassembled WGS sequence"/>
</dbReference>
<reference evidence="2" key="1">
    <citation type="submission" date="2020-08" db="EMBL/GenBank/DDBJ databases">
        <authorList>
            <person name="Cejkova D."/>
            <person name="Kubasova T."/>
            <person name="Jahodarova E."/>
            <person name="Rychlik I."/>
        </authorList>
    </citation>
    <scope>NUCLEOTIDE SEQUENCE</scope>
    <source>
        <strain evidence="2">An420c</strain>
    </source>
</reference>
<organism evidence="2 3">
    <name type="scientific">Mordavella massiliensis</name>
    <dbReference type="NCBI Taxonomy" id="1871024"/>
    <lineage>
        <taxon>Bacteria</taxon>
        <taxon>Bacillati</taxon>
        <taxon>Bacillota</taxon>
        <taxon>Clostridia</taxon>
        <taxon>Eubacteriales</taxon>
        <taxon>Clostridiaceae</taxon>
        <taxon>Mordavella</taxon>
    </lineage>
</organism>
<protein>
    <recommendedName>
        <fullName evidence="4">DUF5082 domain-containing protein</fullName>
    </recommendedName>
</protein>
<evidence type="ECO:0000313" key="2">
    <source>
        <dbReference type="EMBL" id="MBM6827679.1"/>
    </source>
</evidence>
<gene>
    <name evidence="2" type="ORF">H6A13_11345</name>
</gene>
<name>A0A939BCH9_9CLOT</name>
<reference evidence="2" key="2">
    <citation type="journal article" date="2021" name="Sci. Rep.">
        <title>The distribution of antibiotic resistance genes in chicken gut microbiota commensals.</title>
        <authorList>
            <person name="Juricova H."/>
            <person name="Matiasovicova J."/>
            <person name="Kubasova T."/>
            <person name="Cejkova D."/>
            <person name="Rychlik I."/>
        </authorList>
    </citation>
    <scope>NUCLEOTIDE SEQUENCE</scope>
    <source>
        <strain evidence="2">An420c</strain>
    </source>
</reference>
<evidence type="ECO:0000256" key="1">
    <source>
        <dbReference type="SAM" id="Coils"/>
    </source>
</evidence>
<feature type="coiled-coil region" evidence="1">
    <location>
        <begin position="107"/>
        <end position="148"/>
    </location>
</feature>
<dbReference type="EMBL" id="JACJLV010000049">
    <property type="protein sequence ID" value="MBM6827679.1"/>
    <property type="molecule type" value="Genomic_DNA"/>
</dbReference>
<proteinExistence type="predicted"/>
<accession>A0A939BCH9</accession>
<comment type="caution">
    <text evidence="2">The sequence shown here is derived from an EMBL/GenBank/DDBJ whole genome shotgun (WGS) entry which is preliminary data.</text>
</comment>